<evidence type="ECO:0000256" key="4">
    <source>
        <dbReference type="PROSITE-ProRule" id="PRU00277"/>
    </source>
</evidence>
<gene>
    <name evidence="8" type="ORF">RT717_22215</name>
</gene>
<keyword evidence="6" id="KW-0732">Signal</keyword>
<organism evidence="8 9">
    <name type="scientific">Imperialibacter roseus</name>
    <dbReference type="NCBI Taxonomy" id="1324217"/>
    <lineage>
        <taxon>Bacteria</taxon>
        <taxon>Pseudomonadati</taxon>
        <taxon>Bacteroidota</taxon>
        <taxon>Cytophagia</taxon>
        <taxon>Cytophagales</taxon>
        <taxon>Flammeovirgaceae</taxon>
        <taxon>Imperialibacter</taxon>
    </lineage>
</organism>
<dbReference type="InterPro" id="IPR046357">
    <property type="entry name" value="PPIase_dom_sf"/>
</dbReference>
<name>A0ABZ0IL86_9BACT</name>
<evidence type="ECO:0000256" key="3">
    <source>
        <dbReference type="ARBA" id="ARBA00023235"/>
    </source>
</evidence>
<proteinExistence type="inferred from homology"/>
<accession>A0ABZ0IL86</accession>
<dbReference type="EMBL" id="CP136051">
    <property type="protein sequence ID" value="WOK05792.1"/>
    <property type="molecule type" value="Genomic_DNA"/>
</dbReference>
<evidence type="ECO:0000313" key="9">
    <source>
        <dbReference type="Proteomes" id="UP001302349"/>
    </source>
</evidence>
<dbReference type="EC" id="5.2.1.8" evidence="5"/>
<evidence type="ECO:0000256" key="2">
    <source>
        <dbReference type="ARBA" id="ARBA00023110"/>
    </source>
</evidence>
<feature type="chain" id="PRO_5045898671" description="Peptidyl-prolyl cis-trans isomerase" evidence="6">
    <location>
        <begin position="21"/>
        <end position="303"/>
    </location>
</feature>
<dbReference type="PANTHER" id="PTHR10516">
    <property type="entry name" value="PEPTIDYL-PROLYL CIS-TRANS ISOMERASE"/>
    <property type="match status" value="1"/>
</dbReference>
<dbReference type="Gene3D" id="3.10.50.40">
    <property type="match status" value="2"/>
</dbReference>
<dbReference type="RefSeq" id="WP_317488547.1">
    <property type="nucleotide sequence ID" value="NZ_CP136051.1"/>
</dbReference>
<feature type="domain" description="PPIase FKBP-type" evidence="7">
    <location>
        <begin position="213"/>
        <end position="301"/>
    </location>
</feature>
<evidence type="ECO:0000256" key="5">
    <source>
        <dbReference type="RuleBase" id="RU003915"/>
    </source>
</evidence>
<evidence type="ECO:0000313" key="8">
    <source>
        <dbReference type="EMBL" id="WOK05792.1"/>
    </source>
</evidence>
<keyword evidence="2 4" id="KW-0697">Rotamase</keyword>
<feature type="signal peptide" evidence="6">
    <location>
        <begin position="1"/>
        <end position="20"/>
    </location>
</feature>
<keyword evidence="9" id="KW-1185">Reference proteome</keyword>
<dbReference type="Pfam" id="PF00254">
    <property type="entry name" value="FKBP_C"/>
    <property type="match status" value="1"/>
</dbReference>
<dbReference type="PROSITE" id="PS50059">
    <property type="entry name" value="FKBP_PPIASE"/>
    <property type="match status" value="1"/>
</dbReference>
<keyword evidence="3 4" id="KW-0413">Isomerase</keyword>
<dbReference type="InterPro" id="IPR050689">
    <property type="entry name" value="FKBP-type_PPIase"/>
</dbReference>
<dbReference type="SUPFAM" id="SSF54534">
    <property type="entry name" value="FKBP-like"/>
    <property type="match status" value="2"/>
</dbReference>
<dbReference type="PANTHER" id="PTHR10516:SF443">
    <property type="entry name" value="FK506-BINDING PROTEIN 59-RELATED"/>
    <property type="match status" value="1"/>
</dbReference>
<dbReference type="InterPro" id="IPR001179">
    <property type="entry name" value="PPIase_FKBP_dom"/>
</dbReference>
<sequence length="303" mass="32850">MFNKIKNLSGLLGLAALVIACGGADKFTTKSGAEVSYIRNGEGEKPSDGQILTMHISYLNENGNALFNSVEAGGGRPLPMLYNDSAWQTQGVLYEVFRELKKGDSVQFKMTAEALFEDTFGTQLPDSIKRGSLITFNCSLVDMMSEEQYQEEQMALQQAEMEKMQMEAEGQIIVDGEIIDKYLADNNITAQTTESGLRYVITKQGTGATPTPGSMVNVHYLGTTLAGEKFDASYDRGEPLQFVIGRGQVIPGWDEGIALLNTGAEATLYVPSSLAYGPRGAGAAIKPNEILKFEVVLVGIEQM</sequence>
<evidence type="ECO:0000259" key="7">
    <source>
        <dbReference type="PROSITE" id="PS50059"/>
    </source>
</evidence>
<evidence type="ECO:0000256" key="6">
    <source>
        <dbReference type="SAM" id="SignalP"/>
    </source>
</evidence>
<evidence type="ECO:0000256" key="1">
    <source>
        <dbReference type="ARBA" id="ARBA00000971"/>
    </source>
</evidence>
<dbReference type="Proteomes" id="UP001302349">
    <property type="component" value="Chromosome"/>
</dbReference>
<protein>
    <recommendedName>
        <fullName evidence="5">Peptidyl-prolyl cis-trans isomerase</fullName>
        <ecNumber evidence="5">5.2.1.8</ecNumber>
    </recommendedName>
</protein>
<comment type="similarity">
    <text evidence="5">Belongs to the FKBP-type PPIase family.</text>
</comment>
<dbReference type="PROSITE" id="PS51257">
    <property type="entry name" value="PROKAR_LIPOPROTEIN"/>
    <property type="match status" value="1"/>
</dbReference>
<reference evidence="8 9" key="1">
    <citation type="journal article" date="2023" name="Microbiol. Resour. Announc.">
        <title>Complete Genome Sequence of Imperialibacter roseus strain P4T.</title>
        <authorList>
            <person name="Tizabi D.R."/>
            <person name="Bachvaroff T."/>
            <person name="Hill R.T."/>
        </authorList>
    </citation>
    <scope>NUCLEOTIDE SEQUENCE [LARGE SCALE GENOMIC DNA]</scope>
    <source>
        <strain evidence="8 9">P4T</strain>
    </source>
</reference>
<comment type="catalytic activity">
    <reaction evidence="1 4 5">
        <text>[protein]-peptidylproline (omega=180) = [protein]-peptidylproline (omega=0)</text>
        <dbReference type="Rhea" id="RHEA:16237"/>
        <dbReference type="Rhea" id="RHEA-COMP:10747"/>
        <dbReference type="Rhea" id="RHEA-COMP:10748"/>
        <dbReference type="ChEBI" id="CHEBI:83833"/>
        <dbReference type="ChEBI" id="CHEBI:83834"/>
        <dbReference type="EC" id="5.2.1.8"/>
    </reaction>
</comment>
<dbReference type="GO" id="GO:0003755">
    <property type="term" value="F:peptidyl-prolyl cis-trans isomerase activity"/>
    <property type="evidence" value="ECO:0007669"/>
    <property type="project" value="UniProtKB-EC"/>
</dbReference>